<reference evidence="1" key="1">
    <citation type="journal article" date="2021" name="Proc. Natl. Acad. Sci. U.S.A.">
        <title>A Catalog of Tens of Thousands of Viruses from Human Metagenomes Reveals Hidden Associations with Chronic Diseases.</title>
        <authorList>
            <person name="Tisza M.J."/>
            <person name="Buck C.B."/>
        </authorList>
    </citation>
    <scope>NUCLEOTIDE SEQUENCE</scope>
    <source>
        <strain evidence="1">CtJyX12</strain>
    </source>
</reference>
<proteinExistence type="predicted"/>
<name>A0A8S5SR30_9CAUD</name>
<dbReference type="EMBL" id="BK032646">
    <property type="protein sequence ID" value="DAF53034.1"/>
    <property type="molecule type" value="Genomic_DNA"/>
</dbReference>
<protein>
    <submittedName>
        <fullName evidence="1">Tail protein</fullName>
    </submittedName>
</protein>
<organism evidence="1">
    <name type="scientific">Siphoviridae sp. ctJyX12</name>
    <dbReference type="NCBI Taxonomy" id="2827840"/>
    <lineage>
        <taxon>Viruses</taxon>
        <taxon>Duplodnaviria</taxon>
        <taxon>Heunggongvirae</taxon>
        <taxon>Uroviricota</taxon>
        <taxon>Caudoviricetes</taxon>
    </lineage>
</organism>
<sequence>MSVIADAGARIPDDVLTSAYAVEATVESWLGAEFLGSVPVEDGSVAWDASQQVQGSLSLTVPRVGAVEDEDWRDWDPTDPRHPLACYGQVLHVSLTISSVLSGDWWTVPIGRFLITAVEPGPSTVRVTGKSLLQRLEEDRLTEPMAPDPAGTLTSELRRLVGSRMGLIIAPELGDRPCPSMAWGESRIDAVYEIARAWPASVREGGDGILYLSPPVTDPTSRPQLRLTDGEAGTVVGVASSVSRDKIYNRIVVRGQETSDEGAPSFQAIADQLTGPMRVDGPYGVVPRFFSSPLITSAVQAKNTAEAMLADATRKKVKVPVEHAPDPRIHLDAHVEVATRPVEGAQTKTLWGVVAAYEVPLTYRGTQKTELEVSQ</sequence>
<accession>A0A8S5SR30</accession>
<evidence type="ECO:0000313" key="1">
    <source>
        <dbReference type="EMBL" id="DAF53034.1"/>
    </source>
</evidence>